<name>A0ABQ5BW59_9ASTR</name>
<proteinExistence type="predicted"/>
<evidence type="ECO:0000313" key="2">
    <source>
        <dbReference type="EMBL" id="GJT18027.1"/>
    </source>
</evidence>
<feature type="region of interest" description="Disordered" evidence="1">
    <location>
        <begin position="97"/>
        <end position="124"/>
    </location>
</feature>
<reference evidence="2" key="2">
    <citation type="submission" date="2022-01" db="EMBL/GenBank/DDBJ databases">
        <authorList>
            <person name="Yamashiro T."/>
            <person name="Shiraishi A."/>
            <person name="Satake H."/>
            <person name="Nakayama K."/>
        </authorList>
    </citation>
    <scope>NUCLEOTIDE SEQUENCE</scope>
</reference>
<keyword evidence="3" id="KW-1185">Reference proteome</keyword>
<evidence type="ECO:0000256" key="1">
    <source>
        <dbReference type="SAM" id="MobiDB-lite"/>
    </source>
</evidence>
<reference evidence="2" key="1">
    <citation type="journal article" date="2022" name="Int. J. Mol. Sci.">
        <title>Draft Genome of Tanacetum Coccineum: Genomic Comparison of Closely Related Tanacetum-Family Plants.</title>
        <authorList>
            <person name="Yamashiro T."/>
            <person name="Shiraishi A."/>
            <person name="Nakayama K."/>
            <person name="Satake H."/>
        </authorList>
    </citation>
    <scope>NUCLEOTIDE SEQUENCE</scope>
</reference>
<protein>
    <submittedName>
        <fullName evidence="2">Uncharacterized protein</fullName>
    </submittedName>
</protein>
<sequence>MQEPEKPPKYPIKTQRLFKEEQRLFKEEQAQMDADALLAARLQEEEREQFSIDEQARFLVETIAERKRFFAAQRAEQIRNKPPTKTQLRNKMITFLKNMESSKKRPRAEHDEESVKKQKLEDDAEKEELRACLDIVPGDDIAINVESLATKYPIVD</sequence>
<dbReference type="Proteomes" id="UP001151760">
    <property type="component" value="Unassembled WGS sequence"/>
</dbReference>
<dbReference type="EMBL" id="BQNB010013607">
    <property type="protein sequence ID" value="GJT18027.1"/>
    <property type="molecule type" value="Genomic_DNA"/>
</dbReference>
<accession>A0ABQ5BW59</accession>
<gene>
    <name evidence="2" type="ORF">Tco_0876733</name>
</gene>
<comment type="caution">
    <text evidence="2">The sequence shown here is derived from an EMBL/GenBank/DDBJ whole genome shotgun (WGS) entry which is preliminary data.</text>
</comment>
<evidence type="ECO:0000313" key="3">
    <source>
        <dbReference type="Proteomes" id="UP001151760"/>
    </source>
</evidence>
<feature type="compositionally biased region" description="Basic and acidic residues" evidence="1">
    <location>
        <begin position="100"/>
        <end position="124"/>
    </location>
</feature>
<organism evidence="2 3">
    <name type="scientific">Tanacetum coccineum</name>
    <dbReference type="NCBI Taxonomy" id="301880"/>
    <lineage>
        <taxon>Eukaryota</taxon>
        <taxon>Viridiplantae</taxon>
        <taxon>Streptophyta</taxon>
        <taxon>Embryophyta</taxon>
        <taxon>Tracheophyta</taxon>
        <taxon>Spermatophyta</taxon>
        <taxon>Magnoliopsida</taxon>
        <taxon>eudicotyledons</taxon>
        <taxon>Gunneridae</taxon>
        <taxon>Pentapetalae</taxon>
        <taxon>asterids</taxon>
        <taxon>campanulids</taxon>
        <taxon>Asterales</taxon>
        <taxon>Asteraceae</taxon>
        <taxon>Asteroideae</taxon>
        <taxon>Anthemideae</taxon>
        <taxon>Anthemidinae</taxon>
        <taxon>Tanacetum</taxon>
    </lineage>
</organism>